<evidence type="ECO:0000256" key="1">
    <source>
        <dbReference type="ARBA" id="ARBA00022574"/>
    </source>
</evidence>
<reference evidence="4 5" key="1">
    <citation type="submission" date="2019-07" db="EMBL/GenBank/DDBJ databases">
        <title>Lentzea xizangensis sp. nov., isolated from Qinghai-Tibetan Plateau Soils.</title>
        <authorList>
            <person name="Huang J."/>
        </authorList>
    </citation>
    <scope>NUCLEOTIDE SEQUENCE [LARGE SCALE GENOMIC DNA]</scope>
    <source>
        <strain evidence="4 5">FXJ1.1311</strain>
    </source>
</reference>
<keyword evidence="5" id="KW-1185">Reference proteome</keyword>
<dbReference type="InterPro" id="IPR001680">
    <property type="entry name" value="WD40_rpt"/>
</dbReference>
<name>A0A563ETQ1_9PSEU</name>
<dbReference type="PANTHER" id="PTHR22847">
    <property type="entry name" value="WD40 REPEAT PROTEIN"/>
    <property type="match status" value="1"/>
</dbReference>
<dbReference type="Proteomes" id="UP000316639">
    <property type="component" value="Unassembled WGS sequence"/>
</dbReference>
<dbReference type="Gene3D" id="2.130.10.10">
    <property type="entry name" value="YVTN repeat-like/Quinoprotein amine dehydrogenase"/>
    <property type="match status" value="3"/>
</dbReference>
<evidence type="ECO:0000313" key="4">
    <source>
        <dbReference type="EMBL" id="TWP51040.1"/>
    </source>
</evidence>
<dbReference type="PANTHER" id="PTHR22847:SF637">
    <property type="entry name" value="WD REPEAT DOMAIN 5B"/>
    <property type="match status" value="1"/>
</dbReference>
<dbReference type="InterPro" id="IPR020472">
    <property type="entry name" value="WD40_PAC1"/>
</dbReference>
<dbReference type="SUPFAM" id="SSF50998">
    <property type="entry name" value="Quinoprotein alcohol dehydrogenase-like"/>
    <property type="match status" value="1"/>
</dbReference>
<evidence type="ECO:0000256" key="3">
    <source>
        <dbReference type="PROSITE-ProRule" id="PRU00221"/>
    </source>
</evidence>
<evidence type="ECO:0000313" key="5">
    <source>
        <dbReference type="Proteomes" id="UP000316639"/>
    </source>
</evidence>
<sequence>MVATASWDHTVRLWDTSDIESPKQIDVLTGHRGLTWSVAFSPDGRTLASNGGAEVRLWDVTDPWHTKLVSTVPGGNYTVAYTPDGGTLVISEGTKFVRLQDLREMPLVGHGDVVASVAVSPDGNLIASGSWDRTVRLWRNTPDRTREPLATLTESTNFVRSVAFSPDSRTLAAGGDDAVVRLWDVTDPSKPSFLTALPPVAGEVMSVAFTPDGRTLVLTGLRTAQLWNVSERSKPQPLAELPGYTEMVWAGVISPDGRTLATSVGEQPARLWDISNPRQPRPLAFPGNGFVPAGGISRDSSVLVTMRGDHGVELLDMRNGYRLLGTVGKSVDPPYSVSFSPDGRRLATSHGDRLVRLWDISDPAVERLVATYSGHGLDVPSVTFTPDGTTLVSASNDRSVRLWETDVARAAERVCRLARPGINELEWKEHFPGIPFTPPC</sequence>
<dbReference type="PRINTS" id="PR00320">
    <property type="entry name" value="GPROTEINBRPT"/>
</dbReference>
<evidence type="ECO:0000256" key="2">
    <source>
        <dbReference type="ARBA" id="ARBA00022737"/>
    </source>
</evidence>
<protein>
    <submittedName>
        <fullName evidence="4">Uncharacterized protein</fullName>
    </submittedName>
</protein>
<dbReference type="PROSITE" id="PS50294">
    <property type="entry name" value="WD_REPEATS_REGION"/>
    <property type="match status" value="4"/>
</dbReference>
<dbReference type="SUPFAM" id="SSF50978">
    <property type="entry name" value="WD40 repeat-like"/>
    <property type="match status" value="1"/>
</dbReference>
<dbReference type="EMBL" id="VOBR01000010">
    <property type="protein sequence ID" value="TWP51040.1"/>
    <property type="molecule type" value="Genomic_DNA"/>
</dbReference>
<feature type="repeat" description="WD" evidence="3">
    <location>
        <begin position="28"/>
        <end position="60"/>
    </location>
</feature>
<comment type="caution">
    <text evidence="4">The sequence shown here is derived from an EMBL/GenBank/DDBJ whole genome shotgun (WGS) entry which is preliminary data.</text>
</comment>
<dbReference type="PROSITE" id="PS50082">
    <property type="entry name" value="WD_REPEATS_2"/>
    <property type="match status" value="7"/>
</dbReference>
<dbReference type="Pfam" id="PF00400">
    <property type="entry name" value="WD40"/>
    <property type="match status" value="6"/>
</dbReference>
<feature type="repeat" description="WD" evidence="3">
    <location>
        <begin position="107"/>
        <end position="138"/>
    </location>
</feature>
<dbReference type="SMART" id="SM00320">
    <property type="entry name" value="WD40"/>
    <property type="match status" value="7"/>
</dbReference>
<dbReference type="PROSITE" id="PS00678">
    <property type="entry name" value="WD_REPEATS_1"/>
    <property type="match status" value="2"/>
</dbReference>
<organism evidence="4 5">
    <name type="scientific">Lentzea tibetensis</name>
    <dbReference type="NCBI Taxonomy" id="2591470"/>
    <lineage>
        <taxon>Bacteria</taxon>
        <taxon>Bacillati</taxon>
        <taxon>Actinomycetota</taxon>
        <taxon>Actinomycetes</taxon>
        <taxon>Pseudonocardiales</taxon>
        <taxon>Pseudonocardiaceae</taxon>
        <taxon>Lentzea</taxon>
    </lineage>
</organism>
<feature type="repeat" description="WD" evidence="3">
    <location>
        <begin position="1"/>
        <end position="24"/>
    </location>
</feature>
<gene>
    <name evidence="4" type="ORF">FKR81_18405</name>
</gene>
<dbReference type="InterPro" id="IPR011047">
    <property type="entry name" value="Quinoprotein_ADH-like_sf"/>
</dbReference>
<keyword evidence="2" id="KW-0677">Repeat</keyword>
<accession>A0A563ETQ1</accession>
<dbReference type="InterPro" id="IPR036322">
    <property type="entry name" value="WD40_repeat_dom_sf"/>
</dbReference>
<keyword evidence="1 3" id="KW-0853">WD repeat</keyword>
<dbReference type="InterPro" id="IPR019775">
    <property type="entry name" value="WD40_repeat_CS"/>
</dbReference>
<dbReference type="CDD" id="cd00200">
    <property type="entry name" value="WD40"/>
    <property type="match status" value="1"/>
</dbReference>
<feature type="repeat" description="WD" evidence="3">
    <location>
        <begin position="336"/>
        <end position="368"/>
    </location>
</feature>
<dbReference type="OrthoDB" id="9762169at2"/>
<feature type="repeat" description="WD" evidence="3">
    <location>
        <begin position="372"/>
        <end position="413"/>
    </location>
</feature>
<dbReference type="InterPro" id="IPR015943">
    <property type="entry name" value="WD40/YVTN_repeat-like_dom_sf"/>
</dbReference>
<dbReference type="AlphaFoldDB" id="A0A563ETQ1"/>
<proteinExistence type="predicted"/>
<feature type="repeat" description="WD" evidence="3">
    <location>
        <begin position="241"/>
        <end position="282"/>
    </location>
</feature>
<feature type="repeat" description="WD" evidence="3">
    <location>
        <begin position="152"/>
        <end position="185"/>
    </location>
</feature>